<dbReference type="OrthoDB" id="10643247at2759"/>
<proteinExistence type="predicted"/>
<dbReference type="EMBL" id="CAICTM010000895">
    <property type="protein sequence ID" value="CAB9517979.1"/>
    <property type="molecule type" value="Genomic_DNA"/>
</dbReference>
<protein>
    <submittedName>
        <fullName evidence="3">Uncharacterized protein</fullName>
    </submittedName>
</protein>
<dbReference type="Proteomes" id="UP001153069">
    <property type="component" value="Unassembled WGS sequence"/>
</dbReference>
<name>A0A9N8EF04_9STRA</name>
<gene>
    <name evidence="3" type="ORF">SEMRO_897_G217440.1</name>
</gene>
<keyword evidence="2" id="KW-0812">Transmembrane</keyword>
<feature type="transmembrane region" description="Helical" evidence="2">
    <location>
        <begin position="219"/>
        <end position="237"/>
    </location>
</feature>
<keyword evidence="2" id="KW-1133">Transmembrane helix</keyword>
<feature type="region of interest" description="Disordered" evidence="1">
    <location>
        <begin position="158"/>
        <end position="184"/>
    </location>
</feature>
<evidence type="ECO:0000256" key="1">
    <source>
        <dbReference type="SAM" id="MobiDB-lite"/>
    </source>
</evidence>
<keyword evidence="4" id="KW-1185">Reference proteome</keyword>
<evidence type="ECO:0000313" key="3">
    <source>
        <dbReference type="EMBL" id="CAB9517979.1"/>
    </source>
</evidence>
<evidence type="ECO:0000256" key="2">
    <source>
        <dbReference type="SAM" id="Phobius"/>
    </source>
</evidence>
<reference evidence="3" key="1">
    <citation type="submission" date="2020-06" db="EMBL/GenBank/DDBJ databases">
        <authorList>
            <consortium name="Plant Systems Biology data submission"/>
        </authorList>
    </citation>
    <scope>NUCLEOTIDE SEQUENCE</scope>
    <source>
        <strain evidence="3">D6</strain>
    </source>
</reference>
<sequence>MTLNKSPFVEPDRREEEVYSYVAAPDGEPVELVTPSAPYQDEMGAAIAASLATGQNQNGLTSDDALAEAAAAEAREQGVTLIRDHLDSYLDQNPDASYITWIATLHPENAEVTIDPRFMIPGNPWATVFAEAQAAAWYGSSSTTGGTTVASVIEEHTVATNETQTPEQLREQRPSKKQPTPATPTHYPAHGGLIPIILGFSLLLSATAVAMSLQLVSTVLYLFAAICANICYVLPRFRLCTAPLYILPGSLMILFRGLDLLLLVLDSILVEFLALLSYVLTTLFALSHSVGVFYHQMTRRLPHYVRWACRKPFDGCTTPPRASCKSWNGHVAAHSDGGEFRRVAQYEAEW</sequence>
<feature type="transmembrane region" description="Helical" evidence="2">
    <location>
        <begin position="275"/>
        <end position="294"/>
    </location>
</feature>
<feature type="compositionally biased region" description="Polar residues" evidence="1">
    <location>
        <begin position="158"/>
        <end position="167"/>
    </location>
</feature>
<comment type="caution">
    <text evidence="3">The sequence shown here is derived from an EMBL/GenBank/DDBJ whole genome shotgun (WGS) entry which is preliminary data.</text>
</comment>
<organism evidence="3 4">
    <name type="scientific">Seminavis robusta</name>
    <dbReference type="NCBI Taxonomy" id="568900"/>
    <lineage>
        <taxon>Eukaryota</taxon>
        <taxon>Sar</taxon>
        <taxon>Stramenopiles</taxon>
        <taxon>Ochrophyta</taxon>
        <taxon>Bacillariophyta</taxon>
        <taxon>Bacillariophyceae</taxon>
        <taxon>Bacillariophycidae</taxon>
        <taxon>Naviculales</taxon>
        <taxon>Naviculaceae</taxon>
        <taxon>Seminavis</taxon>
    </lineage>
</organism>
<accession>A0A9N8EF04</accession>
<feature type="transmembrane region" description="Helical" evidence="2">
    <location>
        <begin position="193"/>
        <end position="213"/>
    </location>
</feature>
<evidence type="ECO:0000313" key="4">
    <source>
        <dbReference type="Proteomes" id="UP001153069"/>
    </source>
</evidence>
<keyword evidence="2" id="KW-0472">Membrane</keyword>
<dbReference type="AlphaFoldDB" id="A0A9N8EF04"/>
<feature type="transmembrane region" description="Helical" evidence="2">
    <location>
        <begin position="244"/>
        <end position="269"/>
    </location>
</feature>